<gene>
    <name evidence="2" type="ORF">JIV24_14275</name>
</gene>
<dbReference type="Proteomes" id="UP000605676">
    <property type="component" value="Unassembled WGS sequence"/>
</dbReference>
<proteinExistence type="predicted"/>
<evidence type="ECO:0000313" key="3">
    <source>
        <dbReference type="Proteomes" id="UP000605676"/>
    </source>
</evidence>
<comment type="caution">
    <text evidence="2">The sequence shown here is derived from an EMBL/GenBank/DDBJ whole genome shotgun (WGS) entry which is preliminary data.</text>
</comment>
<accession>A0ABS1HLF3</accession>
<sequence length="242" mass="27020">MNWGKLLKKRAALAFFCLVTLYPFTGLDAIGIDSEDVTVISEINCQNLKASQCKTVFEIKAQYSGVITIVGDYLSDNIGLVTVFTNDYKEIVTQNLHELNNNISFLSQKGKTYNIVWQLKGEVQEVKWSINEIEQPGISYINAIEVSAAKMQTSHVGSMDQWFVYEAEESGEIQIGSFGHTNENTCLFVYDGTGEVVIASSNYYNGTLQSQATLNVIKGERYFIKWSSAFSTGSYSWEIASL</sequence>
<evidence type="ECO:0000313" key="2">
    <source>
        <dbReference type="EMBL" id="MBK3518507.1"/>
    </source>
</evidence>
<keyword evidence="1" id="KW-0732">Signal</keyword>
<keyword evidence="3" id="KW-1185">Reference proteome</keyword>
<dbReference type="Gene3D" id="2.60.120.380">
    <property type="match status" value="1"/>
</dbReference>
<evidence type="ECO:0000256" key="1">
    <source>
        <dbReference type="SAM" id="SignalP"/>
    </source>
</evidence>
<name>A0ABS1HLF3_9BACT</name>
<feature type="signal peptide" evidence="1">
    <location>
        <begin position="1"/>
        <end position="28"/>
    </location>
</feature>
<reference evidence="2 3" key="1">
    <citation type="submission" date="2021-01" db="EMBL/GenBank/DDBJ databases">
        <title>Carboxyliciviraga sp.nov., isolated from coastal sediments.</title>
        <authorList>
            <person name="Lu D."/>
            <person name="Zhang T."/>
        </authorList>
    </citation>
    <scope>NUCLEOTIDE SEQUENCE [LARGE SCALE GENOMIC DNA]</scope>
    <source>
        <strain evidence="2 3">N1Y132</strain>
    </source>
</reference>
<organism evidence="2 3">
    <name type="scientific">Carboxylicivirga marina</name>
    <dbReference type="NCBI Taxonomy" id="2800988"/>
    <lineage>
        <taxon>Bacteria</taxon>
        <taxon>Pseudomonadati</taxon>
        <taxon>Bacteroidota</taxon>
        <taxon>Bacteroidia</taxon>
        <taxon>Marinilabiliales</taxon>
        <taxon>Marinilabiliaceae</taxon>
        <taxon>Carboxylicivirga</taxon>
    </lineage>
</organism>
<protein>
    <submittedName>
        <fullName evidence="2">Uncharacterized protein</fullName>
    </submittedName>
</protein>
<dbReference type="RefSeq" id="WP_200465734.1">
    <property type="nucleotide sequence ID" value="NZ_JAENRR010000035.1"/>
</dbReference>
<feature type="chain" id="PRO_5046266263" evidence="1">
    <location>
        <begin position="29"/>
        <end position="242"/>
    </location>
</feature>
<dbReference type="EMBL" id="JAENRR010000035">
    <property type="protein sequence ID" value="MBK3518507.1"/>
    <property type="molecule type" value="Genomic_DNA"/>
</dbReference>